<feature type="region of interest" description="Disordered" evidence="14">
    <location>
        <begin position="349"/>
        <end position="372"/>
    </location>
</feature>
<evidence type="ECO:0000259" key="15">
    <source>
        <dbReference type="PROSITE" id="PS50071"/>
    </source>
</evidence>
<feature type="domain" description="CUT" evidence="16">
    <location>
        <begin position="427"/>
        <end position="514"/>
    </location>
</feature>
<keyword evidence="3" id="KW-0677">Repeat</keyword>
<feature type="region of interest" description="Disordered" evidence="14">
    <location>
        <begin position="1166"/>
        <end position="1227"/>
    </location>
</feature>
<evidence type="ECO:0000256" key="8">
    <source>
        <dbReference type="ARBA" id="ARBA00023163"/>
    </source>
</evidence>
<feature type="region of interest" description="Disordered" evidence="14">
    <location>
        <begin position="525"/>
        <end position="571"/>
    </location>
</feature>
<keyword evidence="8 12" id="KW-0804">Transcription</keyword>
<keyword evidence="5 13" id="KW-0175">Coiled coil</keyword>
<evidence type="ECO:0000256" key="6">
    <source>
        <dbReference type="ARBA" id="ARBA00023125"/>
    </source>
</evidence>
<dbReference type="SMART" id="SM01109">
    <property type="entry name" value="CUT"/>
    <property type="match status" value="2"/>
</dbReference>
<evidence type="ECO:0000259" key="16">
    <source>
        <dbReference type="PROSITE" id="PS51042"/>
    </source>
</evidence>
<evidence type="ECO:0000256" key="4">
    <source>
        <dbReference type="ARBA" id="ARBA00023015"/>
    </source>
</evidence>
<evidence type="ECO:0000256" key="14">
    <source>
        <dbReference type="SAM" id="MobiDB-lite"/>
    </source>
</evidence>
<comment type="subcellular location">
    <subcellularLocation>
        <location evidence="1 10 11">Nucleus</location>
    </subcellularLocation>
</comment>
<dbReference type="GO" id="GO:0000977">
    <property type="term" value="F:RNA polymerase II transcription regulatory region sequence-specific DNA binding"/>
    <property type="evidence" value="ECO:0007669"/>
    <property type="project" value="TreeGrafter"/>
</dbReference>
<feature type="compositionally biased region" description="Polar residues" evidence="14">
    <location>
        <begin position="1191"/>
        <end position="1201"/>
    </location>
</feature>
<dbReference type="InterPro" id="IPR010982">
    <property type="entry name" value="Lambda_DNA-bd_dom_sf"/>
</dbReference>
<keyword evidence="4 12" id="KW-0805">Transcription regulation</keyword>
<comment type="similarity">
    <text evidence="2 12">Belongs to the CUT homeobox family.</text>
</comment>
<dbReference type="EMBL" id="DF142831">
    <property type="protein sequence ID" value="GAA47225.1"/>
    <property type="molecule type" value="Genomic_DNA"/>
</dbReference>
<feature type="coiled-coil region" evidence="13">
    <location>
        <begin position="184"/>
        <end position="211"/>
    </location>
</feature>
<evidence type="ECO:0000256" key="11">
    <source>
        <dbReference type="RuleBase" id="RU000682"/>
    </source>
</evidence>
<feature type="compositionally biased region" description="Polar residues" evidence="14">
    <location>
        <begin position="1171"/>
        <end position="1183"/>
    </location>
</feature>
<dbReference type="PANTHER" id="PTHR14043:SF2">
    <property type="entry name" value="HOMEOBOX PROTEIN CUT"/>
    <property type="match status" value="1"/>
</dbReference>
<evidence type="ECO:0000256" key="12">
    <source>
        <dbReference type="RuleBase" id="RU361129"/>
    </source>
</evidence>
<reference key="2">
    <citation type="submission" date="2011-10" db="EMBL/GenBank/DDBJ databases">
        <title>The genome and transcriptome sequence of Clonorchis sinensis provide insights into the carcinogenic liver fluke.</title>
        <authorList>
            <person name="Wang X."/>
            <person name="Huang Y."/>
            <person name="Chen W."/>
            <person name="Liu H."/>
            <person name="Guo L."/>
            <person name="Chen Y."/>
            <person name="Luo F."/>
            <person name="Zhou W."/>
            <person name="Sun J."/>
            <person name="Mao Q."/>
            <person name="Liang P."/>
            <person name="Zhou C."/>
            <person name="Tian Y."/>
            <person name="Men J."/>
            <person name="Lv X."/>
            <person name="Huang L."/>
            <person name="Zhou J."/>
            <person name="Hu Y."/>
            <person name="Li R."/>
            <person name="Zhang F."/>
            <person name="Lei H."/>
            <person name="Li X."/>
            <person name="Hu X."/>
            <person name="Liang C."/>
            <person name="Xu J."/>
            <person name="Wu Z."/>
            <person name="Yu X."/>
        </authorList>
    </citation>
    <scope>NUCLEOTIDE SEQUENCE</scope>
    <source>
        <strain>Henan</strain>
    </source>
</reference>
<dbReference type="Proteomes" id="UP000008909">
    <property type="component" value="Unassembled WGS sequence"/>
</dbReference>
<reference evidence="17" key="1">
    <citation type="journal article" date="2011" name="Genome Biol.">
        <title>The draft genome of the carcinogenic human liver fluke Clonorchis sinensis.</title>
        <authorList>
            <person name="Wang X."/>
            <person name="Chen W."/>
            <person name="Huang Y."/>
            <person name="Sun J."/>
            <person name="Men J."/>
            <person name="Liu H."/>
            <person name="Luo F."/>
            <person name="Guo L."/>
            <person name="Lv X."/>
            <person name="Deng C."/>
            <person name="Zhou C."/>
            <person name="Fan Y."/>
            <person name="Li X."/>
            <person name="Huang L."/>
            <person name="Hu Y."/>
            <person name="Liang C."/>
            <person name="Hu X."/>
            <person name="Xu J."/>
            <person name="Yu X."/>
        </authorList>
    </citation>
    <scope>NUCLEOTIDE SEQUENCE [LARGE SCALE GENOMIC DNA]</scope>
    <source>
        <strain evidence="17">Henan</strain>
    </source>
</reference>
<dbReference type="PROSITE" id="PS51042">
    <property type="entry name" value="CUT"/>
    <property type="match status" value="2"/>
</dbReference>
<feature type="compositionally biased region" description="Polar residues" evidence="14">
    <location>
        <begin position="525"/>
        <end position="546"/>
    </location>
</feature>
<evidence type="ECO:0000256" key="2">
    <source>
        <dbReference type="ARBA" id="ARBA00008190"/>
    </source>
</evidence>
<dbReference type="Gene3D" id="1.10.10.60">
    <property type="entry name" value="Homeodomain-like"/>
    <property type="match status" value="1"/>
</dbReference>
<accession>G7Y2N8</accession>
<evidence type="ECO:0000256" key="1">
    <source>
        <dbReference type="ARBA" id="ARBA00004123"/>
    </source>
</evidence>
<dbReference type="InterPro" id="IPR001356">
    <property type="entry name" value="HD"/>
</dbReference>
<evidence type="ECO:0000256" key="13">
    <source>
        <dbReference type="SAM" id="Coils"/>
    </source>
</evidence>
<dbReference type="GO" id="GO:0005634">
    <property type="term" value="C:nucleus"/>
    <property type="evidence" value="ECO:0007669"/>
    <property type="project" value="UniProtKB-SubCell"/>
</dbReference>
<keyword evidence="7 10" id="KW-0371">Homeobox</keyword>
<dbReference type="Gene3D" id="1.10.260.40">
    <property type="entry name" value="lambda repressor-like DNA-binding domains"/>
    <property type="match status" value="2"/>
</dbReference>
<dbReference type="InterPro" id="IPR009057">
    <property type="entry name" value="Homeodomain-like_sf"/>
</dbReference>
<evidence type="ECO:0000256" key="3">
    <source>
        <dbReference type="ARBA" id="ARBA00022737"/>
    </source>
</evidence>
<evidence type="ECO:0000256" key="9">
    <source>
        <dbReference type="ARBA" id="ARBA00023242"/>
    </source>
</evidence>
<keyword evidence="18" id="KW-1185">Reference proteome</keyword>
<evidence type="ECO:0000313" key="17">
    <source>
        <dbReference type="EMBL" id="GAA47225.1"/>
    </source>
</evidence>
<feature type="region of interest" description="Disordered" evidence="14">
    <location>
        <begin position="947"/>
        <end position="967"/>
    </location>
</feature>
<dbReference type="PANTHER" id="PTHR14043">
    <property type="entry name" value="CCAAT DISPLACEMENT PROTEIN-RELATED"/>
    <property type="match status" value="1"/>
</dbReference>
<dbReference type="SMART" id="SM00389">
    <property type="entry name" value="HOX"/>
    <property type="match status" value="1"/>
</dbReference>
<dbReference type="GO" id="GO:0000981">
    <property type="term" value="F:DNA-binding transcription factor activity, RNA polymerase II-specific"/>
    <property type="evidence" value="ECO:0007669"/>
    <property type="project" value="TreeGrafter"/>
</dbReference>
<name>G7Y2N8_CLOSI</name>
<gene>
    <name evidence="17" type="ORF">CLF_100103</name>
</gene>
<protein>
    <recommendedName>
        <fullName evidence="12">DNA-binding protein SATB</fullName>
    </recommendedName>
    <alternativeName>
        <fullName evidence="12">Special AT-rich sequence-binding protein</fullName>
    </alternativeName>
</protein>
<feature type="DNA-binding region" description="Homeobox" evidence="10">
    <location>
        <begin position="1309"/>
        <end position="1368"/>
    </location>
</feature>
<dbReference type="PROSITE" id="PS50071">
    <property type="entry name" value="HOMEOBOX_2"/>
    <property type="match status" value="1"/>
</dbReference>
<sequence length="1462" mass="157884">MNPQSLIKPSTYNQVLSSSDTDPQHSPDVGLPVVCTPKPEQSTCSVPVEQSAEHDAPHSILASSLLVHVPQDATVPSVVQHYHVPCPPVICGVNPVSTSVNTLNQPSPLLSDAEASDCPDPQKQMTASLKKHKLLKKCHRHLKRLLRNPGGSRTSENGPVVYTCQRDDIPAVDHRQCLLNHLRLEEMQSKYSSLSEEMASLRRQLVAVQHAFTSLRTMLLASFTASNTDHLEVPSLNGISNPSSEGLLTSSLISSGDNRGVFINNFCLNSEPPPVKVLPASLNTEPQLPVTFTQAFGSTLASTVTADPSKMTASTTWYPPSVFGEILIPRMSETGKTSETSNWSTFSVAPTAVGPTRRSPLPSTDHTSLTDESNKVVSVDDVENFAQRSQSKPEGIVDSPLPDESSHPLVVSIPSVTQPIGLSVSPNGVWSSSVTLDTAKLVDEVRRRLLFLNVSRRMLSSELKGTNYRTLSYLLRKPKPWSQLSSHAREIYLQLDTWLKSDANAAEGTHGTFAACESPFTTAPRSLQSDCPSPWTVSGTDETPASQDFLDDSDNPGEPVLPSPLEASISPNSFSSMPTMDSANEQDRCISDVQHGSTSILATVLTNLTAPNRNTSAHQYATRKSSRQLDLETQRRISDILSAARRAMEEEKTCTDDGDDMRRKKRAVISDSKPHVSQTVGLDVSNSCSSADQQPAAFSNSSLSVTLLTPKTEALRSAAVSSNHGVASPYQSTQLSAIPTLPTVMSTSVAQPMQSEFLSSGPAAHDQFGSPSSAATGVRPGVMSGQVSFSELVQLLAAQAAHKQVAVLPNSKENNMVGSTTIHLGRRLAQPIHSLKVSCDPIVVANGNDTASPCSLPPLLSAPSMPVILVPPCSLSEPVVASPPMPALVQISGIPLQAGTQPNATSLLTPLQQTLLLLAAATNSSPQTTTVDNTNNLPGHELRVSASSNFEGHEPPRLNGQHHTNTVDATFSGTEASKSSADSGSNTFSGSAVQLSQKTIASLSSLTFQGLTAADVDTLASGLPELDTWDLCIRTKNYLRRHNVSQRLFAEAVFGMSEAWVNDLLNRTERWASLTPRSRLAYARLYVWLQQPNPMEPIVEALINRQDVPTPNLEVHDTVFRPLIVDQPGMRLCGFRTHTPQYSGALFRSLPASNSPNVPLIDLTSERDVSNSRTATVPNMETLNSRKRPALTQSIPGSRNTPVKIAKSEPPPGPIPPKDGSRSSEQLDEYERQSLFDIAKAAAVAMQRATSSGLMKFARSRGQSEDSPAKSANSSRSNTPLKTDAPRSFGLEPNTHVRPLVLSPAKSSPGRNRIVFTPAQKEALVATFNRHPYPPVDKLRELARQLDLNYKTVLHWFHNRRMRSPKPLLTLDRNTSTVNVFTGTNVQQQPTVGNPSSANDACNSTTEPTNQCQSNCGNGTFSGCDVLPGEDSIILRYRSNDELGYVASSLKVHLVWFRDNIT</sequence>
<evidence type="ECO:0000313" key="18">
    <source>
        <dbReference type="Proteomes" id="UP000008909"/>
    </source>
</evidence>
<evidence type="ECO:0000256" key="7">
    <source>
        <dbReference type="ARBA" id="ARBA00023155"/>
    </source>
</evidence>
<organism evidence="17 18">
    <name type="scientific">Clonorchis sinensis</name>
    <name type="common">Chinese liver fluke</name>
    <dbReference type="NCBI Taxonomy" id="79923"/>
    <lineage>
        <taxon>Eukaryota</taxon>
        <taxon>Metazoa</taxon>
        <taxon>Spiralia</taxon>
        <taxon>Lophotrochozoa</taxon>
        <taxon>Platyhelminthes</taxon>
        <taxon>Trematoda</taxon>
        <taxon>Digenea</taxon>
        <taxon>Opisthorchiida</taxon>
        <taxon>Opisthorchiata</taxon>
        <taxon>Opisthorchiidae</taxon>
        <taxon>Clonorchis</taxon>
    </lineage>
</organism>
<dbReference type="Pfam" id="PF02376">
    <property type="entry name" value="CUT"/>
    <property type="match status" value="2"/>
</dbReference>
<feature type="compositionally biased region" description="Polar residues" evidence="14">
    <location>
        <begin position="1"/>
        <end position="21"/>
    </location>
</feature>
<keyword evidence="6 10" id="KW-0238">DNA-binding</keyword>
<proteinExistence type="inferred from homology"/>
<evidence type="ECO:0000256" key="5">
    <source>
        <dbReference type="ARBA" id="ARBA00023054"/>
    </source>
</evidence>
<feature type="domain" description="Homeobox" evidence="15">
    <location>
        <begin position="1307"/>
        <end position="1367"/>
    </location>
</feature>
<feature type="region of interest" description="Disordered" evidence="14">
    <location>
        <begin position="1257"/>
        <end position="1294"/>
    </location>
</feature>
<feature type="domain" description="CUT" evidence="16">
    <location>
        <begin position="1017"/>
        <end position="1104"/>
    </location>
</feature>
<evidence type="ECO:0000256" key="10">
    <source>
        <dbReference type="PROSITE-ProRule" id="PRU00108"/>
    </source>
</evidence>
<dbReference type="SUPFAM" id="SSF46689">
    <property type="entry name" value="Homeodomain-like"/>
    <property type="match status" value="1"/>
</dbReference>
<dbReference type="InterPro" id="IPR003350">
    <property type="entry name" value="CUT_dom"/>
</dbReference>
<dbReference type="Pfam" id="PF00046">
    <property type="entry name" value="Homeodomain"/>
    <property type="match status" value="1"/>
</dbReference>
<feature type="compositionally biased region" description="Polar residues" evidence="14">
    <location>
        <begin position="1270"/>
        <end position="1281"/>
    </location>
</feature>
<keyword evidence="9 10" id="KW-0539">Nucleus</keyword>
<feature type="region of interest" description="Disordered" evidence="14">
    <location>
        <begin position="1"/>
        <end position="31"/>
    </location>
</feature>
<dbReference type="CDD" id="cd00086">
    <property type="entry name" value="homeodomain"/>
    <property type="match status" value="1"/>
</dbReference>
<dbReference type="SUPFAM" id="SSF47413">
    <property type="entry name" value="lambda repressor-like DNA-binding domains"/>
    <property type="match status" value="2"/>
</dbReference>